<reference evidence="2 3" key="1">
    <citation type="journal article" date="2016" name="Mol. Biol. Evol.">
        <title>Comparative Genomics of Early-Diverging Mushroom-Forming Fungi Provides Insights into the Origins of Lignocellulose Decay Capabilities.</title>
        <authorList>
            <person name="Nagy L.G."/>
            <person name="Riley R."/>
            <person name="Tritt A."/>
            <person name="Adam C."/>
            <person name="Daum C."/>
            <person name="Floudas D."/>
            <person name="Sun H."/>
            <person name="Yadav J.S."/>
            <person name="Pangilinan J."/>
            <person name="Larsson K.H."/>
            <person name="Matsuura K."/>
            <person name="Barry K."/>
            <person name="Labutti K."/>
            <person name="Kuo R."/>
            <person name="Ohm R.A."/>
            <person name="Bhattacharya S.S."/>
            <person name="Shirouzu T."/>
            <person name="Yoshinaga Y."/>
            <person name="Martin F.M."/>
            <person name="Grigoriev I.V."/>
            <person name="Hibbett D.S."/>
        </authorList>
    </citation>
    <scope>NUCLEOTIDE SEQUENCE [LARGE SCALE GENOMIC DNA]</scope>
    <source>
        <strain evidence="2 3">HHB14362 ss-1</strain>
    </source>
</reference>
<feature type="compositionally biased region" description="Polar residues" evidence="1">
    <location>
        <begin position="1"/>
        <end position="14"/>
    </location>
</feature>
<protein>
    <submittedName>
        <fullName evidence="2">Uncharacterized protein</fullName>
    </submittedName>
</protein>
<keyword evidence="3" id="KW-1185">Reference proteome</keyword>
<feature type="region of interest" description="Disordered" evidence="1">
    <location>
        <begin position="172"/>
        <end position="213"/>
    </location>
</feature>
<dbReference type="InParanoid" id="A0A165QD02"/>
<feature type="non-terminal residue" evidence="2">
    <location>
        <position position="213"/>
    </location>
</feature>
<dbReference type="AlphaFoldDB" id="A0A165QD02"/>
<evidence type="ECO:0000313" key="2">
    <source>
        <dbReference type="EMBL" id="KZT22251.1"/>
    </source>
</evidence>
<dbReference type="STRING" id="1314782.A0A165QD02"/>
<sequence>MKNKRSPSATQTPTPLRPSRRFRGEDRSFGPFRTTTANPLDAFLNDSSTDWIAAIVEPADTPDGFHFSAVTTIHTTSDDSPSHSLLGSLYLSACDNSKTKNIFSTPGLVATSLWVPVTSEKLENRQKQYSDIPLDAFVQTKKKYKPVALKVRPVGATLPKEFRIERNITGDPLADLPTLSPRPPRFSPTGRYTQERRDALHKVHGSDFLNAEE</sequence>
<organism evidence="2 3">
    <name type="scientific">Neolentinus lepideus HHB14362 ss-1</name>
    <dbReference type="NCBI Taxonomy" id="1314782"/>
    <lineage>
        <taxon>Eukaryota</taxon>
        <taxon>Fungi</taxon>
        <taxon>Dikarya</taxon>
        <taxon>Basidiomycota</taxon>
        <taxon>Agaricomycotina</taxon>
        <taxon>Agaricomycetes</taxon>
        <taxon>Gloeophyllales</taxon>
        <taxon>Gloeophyllaceae</taxon>
        <taxon>Neolentinus</taxon>
    </lineage>
</organism>
<proteinExistence type="predicted"/>
<evidence type="ECO:0000313" key="3">
    <source>
        <dbReference type="Proteomes" id="UP000076761"/>
    </source>
</evidence>
<dbReference type="Proteomes" id="UP000076761">
    <property type="component" value="Unassembled WGS sequence"/>
</dbReference>
<feature type="region of interest" description="Disordered" evidence="1">
    <location>
        <begin position="1"/>
        <end position="34"/>
    </location>
</feature>
<feature type="compositionally biased region" description="Basic and acidic residues" evidence="1">
    <location>
        <begin position="193"/>
        <end position="205"/>
    </location>
</feature>
<dbReference type="OrthoDB" id="2941157at2759"/>
<gene>
    <name evidence="2" type="ORF">NEOLEDRAFT_1218332</name>
</gene>
<evidence type="ECO:0000256" key="1">
    <source>
        <dbReference type="SAM" id="MobiDB-lite"/>
    </source>
</evidence>
<name>A0A165QD02_9AGAM</name>
<accession>A0A165QD02</accession>
<dbReference type="EMBL" id="KV425597">
    <property type="protein sequence ID" value="KZT22251.1"/>
    <property type="molecule type" value="Genomic_DNA"/>
</dbReference>